<evidence type="ECO:0000313" key="8">
    <source>
        <dbReference type="Proteomes" id="UP000660339"/>
    </source>
</evidence>
<keyword evidence="4" id="KW-0460">Magnesium</keyword>
<accession>A0A8J3LMB6</accession>
<dbReference type="Pfam" id="PF00293">
    <property type="entry name" value="NUDIX"/>
    <property type="match status" value="1"/>
</dbReference>
<evidence type="ECO:0000256" key="2">
    <source>
        <dbReference type="ARBA" id="ARBA00005582"/>
    </source>
</evidence>
<comment type="similarity">
    <text evidence="2 5">Belongs to the Nudix hydrolase family.</text>
</comment>
<dbReference type="PANTHER" id="PTHR43046">
    <property type="entry name" value="GDP-MANNOSE MANNOSYL HYDROLASE"/>
    <property type="match status" value="1"/>
</dbReference>
<dbReference type="GO" id="GO:0016787">
    <property type="term" value="F:hydrolase activity"/>
    <property type="evidence" value="ECO:0007669"/>
    <property type="project" value="UniProtKB-KW"/>
</dbReference>
<reference evidence="7" key="1">
    <citation type="submission" date="2021-01" db="EMBL/GenBank/DDBJ databases">
        <title>Whole genome shotgun sequence of Catellatospora methionotrophica NBRC 14553.</title>
        <authorList>
            <person name="Komaki H."/>
            <person name="Tamura T."/>
        </authorList>
    </citation>
    <scope>NUCLEOTIDE SEQUENCE</scope>
    <source>
        <strain evidence="7">NBRC 14553</strain>
    </source>
</reference>
<evidence type="ECO:0000313" key="7">
    <source>
        <dbReference type="EMBL" id="GIG15285.1"/>
    </source>
</evidence>
<evidence type="ECO:0000256" key="4">
    <source>
        <dbReference type="ARBA" id="ARBA00022842"/>
    </source>
</evidence>
<dbReference type="PROSITE" id="PS00893">
    <property type="entry name" value="NUDIX_BOX"/>
    <property type="match status" value="1"/>
</dbReference>
<dbReference type="PROSITE" id="PS51462">
    <property type="entry name" value="NUDIX"/>
    <property type="match status" value="1"/>
</dbReference>
<evidence type="ECO:0000259" key="6">
    <source>
        <dbReference type="PROSITE" id="PS51462"/>
    </source>
</evidence>
<dbReference type="Proteomes" id="UP000660339">
    <property type="component" value="Unassembled WGS sequence"/>
</dbReference>
<protein>
    <recommendedName>
        <fullName evidence="6">Nudix hydrolase domain-containing protein</fullName>
    </recommendedName>
</protein>
<name>A0A8J3LMB6_9ACTN</name>
<evidence type="ECO:0000256" key="3">
    <source>
        <dbReference type="ARBA" id="ARBA00022801"/>
    </source>
</evidence>
<feature type="domain" description="Nudix hydrolase" evidence="6">
    <location>
        <begin position="8"/>
        <end position="153"/>
    </location>
</feature>
<gene>
    <name evidence="7" type="ORF">Cme02nite_36170</name>
</gene>
<dbReference type="InterPro" id="IPR015797">
    <property type="entry name" value="NUDIX_hydrolase-like_dom_sf"/>
</dbReference>
<dbReference type="InterPro" id="IPR020084">
    <property type="entry name" value="NUDIX_hydrolase_CS"/>
</dbReference>
<keyword evidence="3 5" id="KW-0378">Hydrolase</keyword>
<dbReference type="Gene3D" id="3.90.79.10">
    <property type="entry name" value="Nucleoside Triphosphate Pyrophosphohydrolase"/>
    <property type="match status" value="1"/>
</dbReference>
<evidence type="ECO:0000256" key="1">
    <source>
        <dbReference type="ARBA" id="ARBA00001946"/>
    </source>
</evidence>
<dbReference type="InterPro" id="IPR000086">
    <property type="entry name" value="NUDIX_hydrolase_dom"/>
</dbReference>
<organism evidence="7 8">
    <name type="scientific">Catellatospora methionotrophica</name>
    <dbReference type="NCBI Taxonomy" id="121620"/>
    <lineage>
        <taxon>Bacteria</taxon>
        <taxon>Bacillati</taxon>
        <taxon>Actinomycetota</taxon>
        <taxon>Actinomycetes</taxon>
        <taxon>Micromonosporales</taxon>
        <taxon>Micromonosporaceae</taxon>
        <taxon>Catellatospora</taxon>
    </lineage>
</organism>
<keyword evidence="8" id="KW-1185">Reference proteome</keyword>
<evidence type="ECO:0000256" key="5">
    <source>
        <dbReference type="RuleBase" id="RU003476"/>
    </source>
</evidence>
<dbReference type="PRINTS" id="PR00502">
    <property type="entry name" value="NUDIXFAMILY"/>
</dbReference>
<sequence length="169" mass="18624">MHSSTSPRLRAGVRALVLDEQDRVLLCRFTFDKLDQGPIVVWATPGGGVEPGESMLDALRRELAEEIGLALPDDPPHVWHQEVVRQGHITGYDGVVNDIFLVRTASFTPRGAMTDEELAEEHISGFRWWTQQELTEYRGGDLFAPRALPAMLTTLLAQGPPATPTPTGL</sequence>
<dbReference type="SUPFAM" id="SSF55811">
    <property type="entry name" value="Nudix"/>
    <property type="match status" value="1"/>
</dbReference>
<dbReference type="InterPro" id="IPR020476">
    <property type="entry name" value="Nudix_hydrolase"/>
</dbReference>
<dbReference type="CDD" id="cd04685">
    <property type="entry name" value="NUDIX_Hydrolase"/>
    <property type="match status" value="1"/>
</dbReference>
<comment type="caution">
    <text evidence="7">The sequence shown here is derived from an EMBL/GenBank/DDBJ whole genome shotgun (WGS) entry which is preliminary data.</text>
</comment>
<dbReference type="RefSeq" id="WP_166379717.1">
    <property type="nucleotide sequence ID" value="NZ_BAAATT010000005.1"/>
</dbReference>
<proteinExistence type="inferred from homology"/>
<dbReference type="EMBL" id="BONJ01000020">
    <property type="protein sequence ID" value="GIG15285.1"/>
    <property type="molecule type" value="Genomic_DNA"/>
</dbReference>
<comment type="cofactor">
    <cofactor evidence="1">
        <name>Mg(2+)</name>
        <dbReference type="ChEBI" id="CHEBI:18420"/>
    </cofactor>
</comment>
<dbReference type="PANTHER" id="PTHR43046:SF12">
    <property type="entry name" value="GDP-MANNOSE MANNOSYL HYDROLASE"/>
    <property type="match status" value="1"/>
</dbReference>
<dbReference type="AlphaFoldDB" id="A0A8J3LMB6"/>